<proteinExistence type="predicted"/>
<feature type="domain" description="DUF4123" evidence="1">
    <location>
        <begin position="95"/>
        <end position="211"/>
    </location>
</feature>
<reference evidence="2 3" key="1">
    <citation type="submission" date="2018-10" db="EMBL/GenBank/DDBJ databases">
        <title>Genomic Encyclopedia of Archaeal and Bacterial Type Strains, Phase II (KMG-II): from individual species to whole genera.</title>
        <authorList>
            <person name="Goeker M."/>
        </authorList>
    </citation>
    <scope>NUCLEOTIDE SEQUENCE [LARGE SCALE GENOMIC DNA]</scope>
    <source>
        <strain evidence="2 3">DSM 29466</strain>
    </source>
</reference>
<dbReference type="OrthoDB" id="6431152at2"/>
<keyword evidence="3" id="KW-1185">Reference proteome</keyword>
<evidence type="ECO:0000313" key="3">
    <source>
        <dbReference type="Proteomes" id="UP000269157"/>
    </source>
</evidence>
<comment type="caution">
    <text evidence="2">The sequence shown here is derived from an EMBL/GenBank/DDBJ whole genome shotgun (WGS) entry which is preliminary data.</text>
</comment>
<dbReference type="EMBL" id="RCCE01000003">
    <property type="protein sequence ID" value="RLJ51697.1"/>
    <property type="molecule type" value="Genomic_DNA"/>
</dbReference>
<dbReference type="Proteomes" id="UP000269157">
    <property type="component" value="Unassembled WGS sequence"/>
</dbReference>
<dbReference type="Pfam" id="PF13503">
    <property type="entry name" value="DUF4123"/>
    <property type="match status" value="1"/>
</dbReference>
<evidence type="ECO:0000259" key="1">
    <source>
        <dbReference type="Pfam" id="PF13503"/>
    </source>
</evidence>
<name>A0A497W906_9RHOB</name>
<gene>
    <name evidence="2" type="ORF">BCF46_1912</name>
</gene>
<organism evidence="2 3">
    <name type="scientific">Litoreibacter meonggei</name>
    <dbReference type="NCBI Taxonomy" id="1049199"/>
    <lineage>
        <taxon>Bacteria</taxon>
        <taxon>Pseudomonadati</taxon>
        <taxon>Pseudomonadota</taxon>
        <taxon>Alphaproteobacteria</taxon>
        <taxon>Rhodobacterales</taxon>
        <taxon>Roseobacteraceae</taxon>
        <taxon>Litoreibacter</taxon>
    </lineage>
</organism>
<dbReference type="AlphaFoldDB" id="A0A497W906"/>
<accession>A0A497W906</accession>
<sequence>MKIPDAECIQSALLNPCEIYLNTEFNEHDYWTQTGGATSSPEDGPERLWIKTIADIEPLGDQFGVTVPQSSPAQLRQALFGHPEGRADDAPFYTYALLDGAKLVGLPEILEESGLECASLFQGAAEEDLRDVAPWIVRLDEKSRLTRGLFTRGNAAHHLWDAEPGLYLRSKQSLTGIRNQLRKFTRLRSEADKWYFFRFWEPFYFHVYSDRMARFPNLEALWLKTFAGMDVLVPRVTTSSAIHIQVQELKRKDPTLIDTKLRAELKLSVLYRNMIGAAEDLFELHEDEARRYGESPADLWPLLYDFADEVRAVGLTDPELRGRMMLLAFLKFHQPWPAFLDLPFWQKIRQSPGQANDLFEDFCARLKYQSGRAEADLEVWW</sequence>
<dbReference type="InterPro" id="IPR025391">
    <property type="entry name" value="DUF4123"/>
</dbReference>
<protein>
    <submittedName>
        <fullName evidence="2">Uncharacterized protein DUF4123</fullName>
    </submittedName>
</protein>
<evidence type="ECO:0000313" key="2">
    <source>
        <dbReference type="EMBL" id="RLJ51697.1"/>
    </source>
</evidence>